<protein>
    <recommendedName>
        <fullName evidence="12">Tetratricopeptide repeat domain 21A</fullName>
    </recommendedName>
</protein>
<keyword evidence="3 4" id="KW-0802">TPR repeat</keyword>
<feature type="domain" description="Tetratricopeptide repeat protein 21A/21B fifth ARM repeats" evidence="8">
    <location>
        <begin position="781"/>
        <end position="865"/>
    </location>
</feature>
<dbReference type="Gene3D" id="1.25.40.10">
    <property type="entry name" value="Tetratricopeptide repeat domain"/>
    <property type="match status" value="4"/>
</dbReference>
<dbReference type="Pfam" id="PF25058">
    <property type="entry name" value="ARM_TT21"/>
    <property type="match status" value="1"/>
</dbReference>
<dbReference type="SUPFAM" id="SSF48452">
    <property type="entry name" value="TPR-like"/>
    <property type="match status" value="4"/>
</dbReference>
<evidence type="ECO:0000256" key="5">
    <source>
        <dbReference type="SAM" id="MobiDB-lite"/>
    </source>
</evidence>
<evidence type="ECO:0000259" key="6">
    <source>
        <dbReference type="Pfam" id="PF25060"/>
    </source>
</evidence>
<comment type="similarity">
    <text evidence="1">Belongs to the TTC21 family.</text>
</comment>
<dbReference type="Proteomes" id="UP000694722">
    <property type="component" value="Unplaced"/>
</dbReference>
<dbReference type="PANTHER" id="PTHR14699">
    <property type="entry name" value="STI2 PROTEIN-RELATED"/>
    <property type="match status" value="1"/>
</dbReference>
<dbReference type="Ensembl" id="ENSSSCT00040065422.1">
    <property type="protein sequence ID" value="ENSSSCP00040027697.1"/>
    <property type="gene ID" value="ENSSSCG00040043385.1"/>
</dbReference>
<dbReference type="FunFam" id="1.25.40.10:FF:003660">
    <property type="entry name" value="Tetratricopeptide repeat domain 21A"/>
    <property type="match status" value="1"/>
</dbReference>
<dbReference type="FunFam" id="1.25.40.10:FF:000279">
    <property type="entry name" value="Tetratricopeptide repeat domain 21A"/>
    <property type="match status" value="1"/>
</dbReference>
<dbReference type="FunFam" id="1.25.40.10:FF:000377">
    <property type="entry name" value="Tetratricopeptide repeat domain 21B"/>
    <property type="match status" value="1"/>
</dbReference>
<evidence type="ECO:0000259" key="7">
    <source>
        <dbReference type="Pfam" id="PF25063"/>
    </source>
</evidence>
<evidence type="ECO:0000256" key="1">
    <source>
        <dbReference type="ARBA" id="ARBA00010935"/>
    </source>
</evidence>
<dbReference type="PANTHER" id="PTHR14699:SF2">
    <property type="entry name" value="TETRATRICOPEPTIDE REPEAT PROTEIN 21A"/>
    <property type="match status" value="1"/>
</dbReference>
<dbReference type="Pfam" id="PF25068">
    <property type="entry name" value="ARM_TT21_4th"/>
    <property type="match status" value="1"/>
</dbReference>
<dbReference type="InterPro" id="IPR056835">
    <property type="entry name" value="ARM_TT21_5th"/>
</dbReference>
<evidence type="ECO:0000259" key="9">
    <source>
        <dbReference type="Pfam" id="PF25068"/>
    </source>
</evidence>
<evidence type="ECO:0000256" key="2">
    <source>
        <dbReference type="ARBA" id="ARBA00022737"/>
    </source>
</evidence>
<dbReference type="InterPro" id="IPR019734">
    <property type="entry name" value="TPR_rpt"/>
</dbReference>
<name>A0A8D1EZH4_PIG</name>
<feature type="repeat" description="TPR" evidence="4">
    <location>
        <begin position="695"/>
        <end position="728"/>
    </location>
</feature>
<sequence>MLRGWVDLSSDKPHTVKKSIKYLEQGMQDTKDVLGLMGKVGSSRGSGGSRNNPAGAHGQRGLKTSAPLSFSIPPLRLSVLYPQAAEHVRNLINALETREPQNPSLHLKKILVVSRLCGRHQVILRLVCSFIERTFRATSSYAHVATELGYLFILRDQVKEASLWYSEAMKLSKSGMAMTGITWCQILEGHLEEAEHQLEFLKEVQNSLGFCFTLCPADVASKTWGEQEVTALLKEAAELHFSSMRALPLGSEYLERLDPLFLVCIAKEYLLFCPKQPRSPGQIVSPLLKQVTAILNPVVKVAPALIDPLYVMAQVKYLSGELENAQSTLQRCLELDPTSVDAHLLVSQIYLTQGNFAMCSHCLELGISHNFQVRDHPLYHFIKARALNKSGDYPEAIKALKMIINVPTLKMEENKKFRGPSVQPSERVSILLELVDALRMNGELHEATKIMQDAINEFSGTPEEIRITIANVDLVLSKGNVDLALSMLRNITPKQPYYMEAKEKMASIYLQTHKDIRLYIGCYRELCEHLPGPQTSLLLGDAFMNIQEPEKALEVYDEAYRKNPHDASLVSRIGQAYVKTHQYTKAINYYEAAQKISGQDFLCCDLAELFLKLKKFSKAEKVLKQALDHDFGEVASSLTLLASRCLLLLAKVYKSHKKEDVMETLNKAMDLQSRILKRVPLEQPEMIPSQKQLAASICIHFGEYYLAEKEYAKAVRSYKDALSYSPTDNKVVLELAHLYLLQGHLDLCEQHCDILLQTEKNHEMASVLLVITAWKFLLSLDNFPVLNKLIDLLRRSGKLEDAPAFFELAKKMSSRVPLEPGFNYCRGIYCWHIGQPNEALKFLNKARKDNTWGQSATYCMVQICLNPDNEIVGGEAFESLVPESKKESERHGVRTAEKLLREFYPQSASGQTQLRLLQSLCLLATREKANVEAALGTFIDMAQAEKDSVPALLAMAQAYSLLKQVPKARTQLKRLAKAPWALAEADDLEKSWLLLADIYCQGGKFDLASELLRRCVQYNKSCCKAYEYMGFIMEREQSYKDAATNYELAWKYSHHANPAIGKAARQGTPGCRRELGQRTTPLTLQPKDCILAVVGTRGVLRSSGCHPLSVFSLPLDRLQTCFQLLEGQEIRGGHRSLPQRKPPTAAGGAWCSGREPCCMFHTLSVVSVPLSQVLREHPNYPKIREEILKKAQGSLRP</sequence>
<dbReference type="Pfam" id="PF25063">
    <property type="entry name" value="ARM_TT21_C"/>
    <property type="match status" value="1"/>
</dbReference>
<dbReference type="AlphaFoldDB" id="A0A8D1EZH4"/>
<organism evidence="10 11">
    <name type="scientific">Sus scrofa</name>
    <name type="common">Pig</name>
    <dbReference type="NCBI Taxonomy" id="9823"/>
    <lineage>
        <taxon>Eukaryota</taxon>
        <taxon>Metazoa</taxon>
        <taxon>Chordata</taxon>
        <taxon>Craniata</taxon>
        <taxon>Vertebrata</taxon>
        <taxon>Euteleostomi</taxon>
        <taxon>Mammalia</taxon>
        <taxon>Eutheria</taxon>
        <taxon>Laurasiatheria</taxon>
        <taxon>Artiodactyla</taxon>
        <taxon>Suina</taxon>
        <taxon>Suidae</taxon>
        <taxon>Sus</taxon>
    </lineage>
</organism>
<dbReference type="InterPro" id="IPR011990">
    <property type="entry name" value="TPR-like_helical_dom_sf"/>
</dbReference>
<accession>A0A8D1EZH4</accession>
<feature type="domain" description="Tetratricopeptide repeat protein 21A/21B fourth ARM" evidence="9">
    <location>
        <begin position="569"/>
        <end position="722"/>
    </location>
</feature>
<feature type="domain" description="Tetratricopeptide repeat protein 21A/21B second ARM" evidence="6">
    <location>
        <begin position="86"/>
        <end position="354"/>
    </location>
</feature>
<dbReference type="Pfam" id="PF25064">
    <property type="entry name" value="ARM_TT21_5th"/>
    <property type="match status" value="1"/>
</dbReference>
<reference evidence="10" key="1">
    <citation type="submission" date="2025-08" db="UniProtKB">
        <authorList>
            <consortium name="Ensembl"/>
        </authorList>
    </citation>
    <scope>IDENTIFICATION</scope>
</reference>
<dbReference type="Pfam" id="PF25060">
    <property type="entry name" value="ARM_TT21_2nd"/>
    <property type="match status" value="1"/>
</dbReference>
<evidence type="ECO:0000259" key="8">
    <source>
        <dbReference type="Pfam" id="PF25064"/>
    </source>
</evidence>
<evidence type="ECO:0008006" key="12">
    <source>
        <dbReference type="Google" id="ProtNLM"/>
    </source>
</evidence>
<feature type="repeat" description="TPR" evidence="4">
    <location>
        <begin position="567"/>
        <end position="600"/>
    </location>
</feature>
<feature type="repeat" description="TPR" evidence="4">
    <location>
        <begin position="533"/>
        <end position="566"/>
    </location>
</feature>
<dbReference type="FunFam" id="1.25.40.10:FF:000775">
    <property type="entry name" value="Tetratricopeptide repeat domain 21A"/>
    <property type="match status" value="1"/>
</dbReference>
<evidence type="ECO:0000256" key="3">
    <source>
        <dbReference type="ARBA" id="ARBA00022803"/>
    </source>
</evidence>
<feature type="region of interest" description="Disordered" evidence="5">
    <location>
        <begin position="37"/>
        <end position="61"/>
    </location>
</feature>
<evidence type="ECO:0000313" key="11">
    <source>
        <dbReference type="Proteomes" id="UP000694722"/>
    </source>
</evidence>
<feature type="domain" description="Tetratricopeptide repeat protein 21A/21B C-terminal ARM" evidence="7">
    <location>
        <begin position="895"/>
        <end position="1061"/>
    </location>
</feature>
<feature type="repeat" description="TPR" evidence="4">
    <location>
        <begin position="306"/>
        <end position="339"/>
    </location>
</feature>
<evidence type="ECO:0000256" key="4">
    <source>
        <dbReference type="PROSITE-ProRule" id="PRU00339"/>
    </source>
</evidence>
<dbReference type="SMART" id="SM00028">
    <property type="entry name" value="TPR"/>
    <property type="match status" value="9"/>
</dbReference>
<dbReference type="PROSITE" id="PS50005">
    <property type="entry name" value="TPR"/>
    <property type="match status" value="4"/>
</dbReference>
<dbReference type="InterPro" id="IPR056832">
    <property type="entry name" value="ARM_TT21_2nd"/>
</dbReference>
<dbReference type="InterPro" id="IPR040364">
    <property type="entry name" value="TTC21A/TTC21B"/>
</dbReference>
<keyword evidence="2" id="KW-0677">Repeat</keyword>
<dbReference type="InterPro" id="IPR056836">
    <property type="entry name" value="ARM_TT21_4th"/>
</dbReference>
<dbReference type="InterPro" id="IPR056834">
    <property type="entry name" value="ARM_TT21_C"/>
</dbReference>
<evidence type="ECO:0000313" key="10">
    <source>
        <dbReference type="Ensembl" id="ENSSSCP00040027697.1"/>
    </source>
</evidence>
<proteinExistence type="inferred from homology"/>